<protein>
    <submittedName>
        <fullName evidence="1">Uncharacterized protein</fullName>
    </submittedName>
</protein>
<dbReference type="Proteomes" id="UP001177003">
    <property type="component" value="Chromosome 5"/>
</dbReference>
<organism evidence="1 2">
    <name type="scientific">Lactuca saligna</name>
    <name type="common">Willowleaf lettuce</name>
    <dbReference type="NCBI Taxonomy" id="75948"/>
    <lineage>
        <taxon>Eukaryota</taxon>
        <taxon>Viridiplantae</taxon>
        <taxon>Streptophyta</taxon>
        <taxon>Embryophyta</taxon>
        <taxon>Tracheophyta</taxon>
        <taxon>Spermatophyta</taxon>
        <taxon>Magnoliopsida</taxon>
        <taxon>eudicotyledons</taxon>
        <taxon>Gunneridae</taxon>
        <taxon>Pentapetalae</taxon>
        <taxon>asterids</taxon>
        <taxon>campanulids</taxon>
        <taxon>Asterales</taxon>
        <taxon>Asteraceae</taxon>
        <taxon>Cichorioideae</taxon>
        <taxon>Cichorieae</taxon>
        <taxon>Lactucinae</taxon>
        <taxon>Lactuca</taxon>
    </lineage>
</organism>
<reference evidence="1" key="1">
    <citation type="submission" date="2023-04" db="EMBL/GenBank/DDBJ databases">
        <authorList>
            <person name="Vijverberg K."/>
            <person name="Xiong W."/>
            <person name="Schranz E."/>
        </authorList>
    </citation>
    <scope>NUCLEOTIDE SEQUENCE</scope>
</reference>
<proteinExistence type="predicted"/>
<dbReference type="EMBL" id="OX465081">
    <property type="protein sequence ID" value="CAI9285132.1"/>
    <property type="molecule type" value="Genomic_DNA"/>
</dbReference>
<evidence type="ECO:0000313" key="2">
    <source>
        <dbReference type="Proteomes" id="UP001177003"/>
    </source>
</evidence>
<sequence>MKVDILKEIQELSANYSSLHSKIDTIVGVVMKVVEYYQSLISKDKAKASEDVLNFEKIGVLLGELREIVSKPTTTSDLTPEFLTQKFNSLEVEIMKVVAPLSKFENLLPTSAPPVVTGVQGGEKELVSCGFESHRWCQMLRYELGSPGLEVSNLDRRSGNGSVSELPMIYLAAITTKSLEFPQGLCPKSKLL</sequence>
<gene>
    <name evidence="1" type="ORF">LSALG_LOCUS24620</name>
</gene>
<evidence type="ECO:0000313" key="1">
    <source>
        <dbReference type="EMBL" id="CAI9285132.1"/>
    </source>
</evidence>
<dbReference type="AlphaFoldDB" id="A0AA36E7I2"/>
<name>A0AA36E7I2_LACSI</name>
<keyword evidence="2" id="KW-1185">Reference proteome</keyword>
<accession>A0AA36E7I2</accession>